<dbReference type="InterPro" id="IPR035810">
    <property type="entry name" value="PEBP_euk"/>
</dbReference>
<accession>A0ABM5J2G2</accession>
<dbReference type="EnsemblMetazoa" id="XM_044457076.1">
    <property type="protein sequence ID" value="XP_044313011.1"/>
    <property type="gene ID" value="LOC108038112"/>
</dbReference>
<dbReference type="GeneID" id="108038112"/>
<dbReference type="Gene3D" id="3.90.280.10">
    <property type="entry name" value="PEBP-like"/>
    <property type="match status" value="1"/>
</dbReference>
<reference evidence="4" key="1">
    <citation type="journal article" date="2021" name="Elife">
        <title>Highly contiguous assemblies of 101 drosophilid genomes.</title>
        <authorList>
            <person name="Kim B.Y."/>
            <person name="Wang J.R."/>
            <person name="Miller D.E."/>
            <person name="Barmina O."/>
            <person name="Delaney E."/>
            <person name="Thompson A."/>
            <person name="Comeault A.A."/>
            <person name="Peede D."/>
            <person name="D'Agostino E.R."/>
            <person name="Pelaez J."/>
            <person name="Aguilar J.M."/>
            <person name="Haji D."/>
            <person name="Matsunaga T."/>
            <person name="Armstrong E.E."/>
            <person name="Zych M."/>
            <person name="Ogawa Y."/>
            <person name="Stamenkovic-Radak M."/>
            <person name="Jelic M."/>
            <person name="Veselinovic M.S."/>
            <person name="Tanaskovic M."/>
            <person name="Eric P."/>
            <person name="Gao J.J."/>
            <person name="Katoh T.K."/>
            <person name="Toda M.J."/>
            <person name="Watabe H."/>
            <person name="Watada M."/>
            <person name="Davis J.S."/>
            <person name="Moyle L.C."/>
            <person name="Manoli G."/>
            <person name="Bertolini E."/>
            <person name="Kostal V."/>
            <person name="Hawley R.S."/>
            <person name="Takahashi A."/>
            <person name="Jones C.D."/>
            <person name="Price D.K."/>
            <person name="Whiteman N."/>
            <person name="Kopp A."/>
            <person name="Matute D.R."/>
            <person name="Petrov D.A."/>
        </authorList>
    </citation>
    <scope>NUCLEOTIDE SEQUENCE [LARGE SCALE GENOMIC DNA]</scope>
</reference>
<name>A0ABM5J2G2_DRORH</name>
<evidence type="ECO:0008006" key="5">
    <source>
        <dbReference type="Google" id="ProtNLM"/>
    </source>
</evidence>
<evidence type="ECO:0000313" key="4">
    <source>
        <dbReference type="Proteomes" id="UP001652680"/>
    </source>
</evidence>
<reference evidence="3" key="2">
    <citation type="submission" date="2025-05" db="UniProtKB">
        <authorList>
            <consortium name="EnsemblMetazoa"/>
        </authorList>
    </citation>
    <scope>IDENTIFICATION</scope>
</reference>
<evidence type="ECO:0000313" key="3">
    <source>
        <dbReference type="EnsemblMetazoa" id="XP_044313011.1"/>
    </source>
</evidence>
<dbReference type="CDD" id="cd00866">
    <property type="entry name" value="PEBP_euk"/>
    <property type="match status" value="1"/>
</dbReference>
<dbReference type="RefSeq" id="XP_044313011.1">
    <property type="nucleotide sequence ID" value="XM_044457076.1"/>
</dbReference>
<dbReference type="InterPro" id="IPR036610">
    <property type="entry name" value="PEBP-like_sf"/>
</dbReference>
<dbReference type="InterPro" id="IPR008914">
    <property type="entry name" value="PEBP"/>
</dbReference>
<protein>
    <recommendedName>
        <fullName evidence="5">Protein D2</fullName>
    </recommendedName>
</protein>
<proteinExistence type="inferred from homology"/>
<keyword evidence="4" id="KW-1185">Reference proteome</keyword>
<dbReference type="Proteomes" id="UP001652680">
    <property type="component" value="Unassembled WGS sequence"/>
</dbReference>
<dbReference type="PROSITE" id="PS01220">
    <property type="entry name" value="PBP"/>
    <property type="match status" value="1"/>
</dbReference>
<feature type="chain" id="PRO_5045868638" description="Protein D2" evidence="2">
    <location>
        <begin position="19"/>
        <end position="223"/>
    </location>
</feature>
<comment type="similarity">
    <text evidence="1">Belongs to the phosphatidylethanolamine-binding protein family.</text>
</comment>
<dbReference type="PANTHER" id="PTHR11362">
    <property type="entry name" value="PHOSPHATIDYLETHANOLAMINE-BINDING PROTEIN"/>
    <property type="match status" value="1"/>
</dbReference>
<dbReference type="Pfam" id="PF01161">
    <property type="entry name" value="PBP"/>
    <property type="match status" value="1"/>
</dbReference>
<keyword evidence="2" id="KW-0732">Signal</keyword>
<sequence length="223" mass="25335">MWTIIWIALFSRFGMSLSLRFTRANDHQSDTEVSKIMRTLDVIPDLIEIGPQEFLNVTYHGHVSAHGGKSLEPMQVRDEPSLRWPTAPENYYTLLMVDPDVPNVITPTHREFLHWMVLNIPGNRLALGDVRAGYMGATPLVGTGTHRFVFLLYKQRDYTKFNFPKLPKHSVKGRSGFNTKDFARKYKLGYPVAGNFFTASWSADVPALIKAISHGARLATKMR</sequence>
<dbReference type="SUPFAM" id="SSF49777">
    <property type="entry name" value="PEBP-like"/>
    <property type="match status" value="1"/>
</dbReference>
<dbReference type="PANTHER" id="PTHR11362:SF44">
    <property type="entry name" value="PHOSPHATIDYLETHANOLAMINE-BINDING PROTEIN"/>
    <property type="match status" value="1"/>
</dbReference>
<evidence type="ECO:0000256" key="1">
    <source>
        <dbReference type="ARBA" id="ARBA00007091"/>
    </source>
</evidence>
<dbReference type="InterPro" id="IPR001858">
    <property type="entry name" value="Phosphatidylethanolamine-bd_CS"/>
</dbReference>
<feature type="signal peptide" evidence="2">
    <location>
        <begin position="1"/>
        <end position="18"/>
    </location>
</feature>
<organism evidence="3 4">
    <name type="scientific">Drosophila rhopaloa</name>
    <name type="common">Fruit fly</name>
    <dbReference type="NCBI Taxonomy" id="1041015"/>
    <lineage>
        <taxon>Eukaryota</taxon>
        <taxon>Metazoa</taxon>
        <taxon>Ecdysozoa</taxon>
        <taxon>Arthropoda</taxon>
        <taxon>Hexapoda</taxon>
        <taxon>Insecta</taxon>
        <taxon>Pterygota</taxon>
        <taxon>Neoptera</taxon>
        <taxon>Endopterygota</taxon>
        <taxon>Diptera</taxon>
        <taxon>Brachycera</taxon>
        <taxon>Muscomorpha</taxon>
        <taxon>Ephydroidea</taxon>
        <taxon>Drosophilidae</taxon>
        <taxon>Drosophila</taxon>
        <taxon>Sophophora</taxon>
    </lineage>
</organism>
<evidence type="ECO:0000256" key="2">
    <source>
        <dbReference type="SAM" id="SignalP"/>
    </source>
</evidence>